<dbReference type="Gene3D" id="3.90.226.10">
    <property type="entry name" value="2-enoyl-CoA Hydratase, Chain A, domain 1"/>
    <property type="match status" value="1"/>
</dbReference>
<evidence type="ECO:0000313" key="7">
    <source>
        <dbReference type="EMBL" id="PJA02357.1"/>
    </source>
</evidence>
<evidence type="ECO:0000313" key="8">
    <source>
        <dbReference type="Proteomes" id="UP000231469"/>
    </source>
</evidence>
<keyword evidence="4" id="KW-0720">Serine protease</keyword>
<sequence length="337" mass="37527">MLLERAPLKKLKQFFTYPILGFKINYSKFNPKNYNWEKIKSFLKILIIVVTAVFIILLTVDLVKTDFIVSDEENEQFVSDISGRIIEHLDSNYFAAGDKIGDCNIANIKLRGTLTTYIQNEDWEYSSCENGNLIVDETSSESIVASIKKAEENDNIKAIILDIDSPGGSPVAAEEIANALKGSRKPTVAIIREYGDSGAYYAATGADIIFASAKSDIGSIGVTSSYLDNVKKNQKDGLTYNQLSAGKFKDMYDPDKTLTVEEKELIMRDIDILHEEFIKAVANNRNLEIDKVRQLADGASMLGQMALDNGLIDKIGGMTEVEEYLKEKIRAEAKACW</sequence>
<dbReference type="Pfam" id="PF01343">
    <property type="entry name" value="Peptidase_S49"/>
    <property type="match status" value="1"/>
</dbReference>
<keyword evidence="5" id="KW-0472">Membrane</keyword>
<comment type="similarity">
    <text evidence="1">Belongs to the peptidase S49 family.</text>
</comment>
<evidence type="ECO:0000256" key="4">
    <source>
        <dbReference type="ARBA" id="ARBA00022825"/>
    </source>
</evidence>
<evidence type="ECO:0000256" key="5">
    <source>
        <dbReference type="SAM" id="Phobius"/>
    </source>
</evidence>
<accession>A0A2M7VKJ1</accession>
<evidence type="ECO:0000256" key="3">
    <source>
        <dbReference type="ARBA" id="ARBA00022801"/>
    </source>
</evidence>
<keyword evidence="5" id="KW-0812">Transmembrane</keyword>
<evidence type="ECO:0000256" key="2">
    <source>
        <dbReference type="ARBA" id="ARBA00022670"/>
    </source>
</evidence>
<keyword evidence="2" id="KW-0645">Protease</keyword>
<proteinExistence type="inferred from homology"/>
<dbReference type="InterPro" id="IPR002142">
    <property type="entry name" value="Peptidase_S49"/>
</dbReference>
<dbReference type="InterPro" id="IPR004635">
    <property type="entry name" value="Pept_S49_SppA"/>
</dbReference>
<organism evidence="7 8">
    <name type="scientific">bacterium (Candidatus Gribaldobacteria) CG_4_10_14_0_2_um_filter_36_18</name>
    <dbReference type="NCBI Taxonomy" id="2014264"/>
    <lineage>
        <taxon>Bacteria</taxon>
        <taxon>Candidatus Gribaldobacteria</taxon>
    </lineage>
</organism>
<dbReference type="InterPro" id="IPR047272">
    <property type="entry name" value="S49_SppA_C"/>
</dbReference>
<comment type="caution">
    <text evidence="7">The sequence shown here is derived from an EMBL/GenBank/DDBJ whole genome shotgun (WGS) entry which is preliminary data.</text>
</comment>
<reference evidence="8" key="1">
    <citation type="submission" date="2017-09" db="EMBL/GenBank/DDBJ databases">
        <title>Depth-based differentiation of microbial function through sediment-hosted aquifers and enrichment of novel symbionts in the deep terrestrial subsurface.</title>
        <authorList>
            <person name="Probst A.J."/>
            <person name="Ladd B."/>
            <person name="Jarett J.K."/>
            <person name="Geller-Mcgrath D.E."/>
            <person name="Sieber C.M.K."/>
            <person name="Emerson J.B."/>
            <person name="Anantharaman K."/>
            <person name="Thomas B.C."/>
            <person name="Malmstrom R."/>
            <person name="Stieglmeier M."/>
            <person name="Klingl A."/>
            <person name="Woyke T."/>
            <person name="Ryan C.M."/>
            <person name="Banfield J.F."/>
        </authorList>
    </citation>
    <scope>NUCLEOTIDE SEQUENCE [LARGE SCALE GENOMIC DNA]</scope>
</reference>
<dbReference type="EMBL" id="PFPS01000052">
    <property type="protein sequence ID" value="PJA02357.1"/>
    <property type="molecule type" value="Genomic_DNA"/>
</dbReference>
<evidence type="ECO:0000259" key="6">
    <source>
        <dbReference type="Pfam" id="PF01343"/>
    </source>
</evidence>
<dbReference type="Gene3D" id="6.20.330.10">
    <property type="match status" value="1"/>
</dbReference>
<dbReference type="CDD" id="cd07023">
    <property type="entry name" value="S49_Sppa_N_C"/>
    <property type="match status" value="1"/>
</dbReference>
<dbReference type="GO" id="GO:0008236">
    <property type="term" value="F:serine-type peptidase activity"/>
    <property type="evidence" value="ECO:0007669"/>
    <property type="project" value="UniProtKB-KW"/>
</dbReference>
<name>A0A2M7VKJ1_9BACT</name>
<dbReference type="Proteomes" id="UP000231469">
    <property type="component" value="Unassembled WGS sequence"/>
</dbReference>
<gene>
    <name evidence="7" type="primary">sppA</name>
    <name evidence="7" type="ORF">COX73_01210</name>
</gene>
<feature type="domain" description="Peptidase S49" evidence="6">
    <location>
        <begin position="181"/>
        <end position="328"/>
    </location>
</feature>
<dbReference type="PANTHER" id="PTHR42987:SF4">
    <property type="entry name" value="PROTEASE SOHB-RELATED"/>
    <property type="match status" value="1"/>
</dbReference>
<feature type="transmembrane region" description="Helical" evidence="5">
    <location>
        <begin position="42"/>
        <end position="60"/>
    </location>
</feature>
<keyword evidence="5" id="KW-1133">Transmembrane helix</keyword>
<dbReference type="PANTHER" id="PTHR42987">
    <property type="entry name" value="PEPTIDASE S49"/>
    <property type="match status" value="1"/>
</dbReference>
<dbReference type="AlphaFoldDB" id="A0A2M7VKJ1"/>
<dbReference type="NCBIfam" id="TIGR00706">
    <property type="entry name" value="SppA_dom"/>
    <property type="match status" value="1"/>
</dbReference>
<evidence type="ECO:0000256" key="1">
    <source>
        <dbReference type="ARBA" id="ARBA00008683"/>
    </source>
</evidence>
<keyword evidence="3" id="KW-0378">Hydrolase</keyword>
<dbReference type="InterPro" id="IPR029045">
    <property type="entry name" value="ClpP/crotonase-like_dom_sf"/>
</dbReference>
<dbReference type="SUPFAM" id="SSF52096">
    <property type="entry name" value="ClpP/crotonase"/>
    <property type="match status" value="1"/>
</dbReference>
<dbReference type="GO" id="GO:0006508">
    <property type="term" value="P:proteolysis"/>
    <property type="evidence" value="ECO:0007669"/>
    <property type="project" value="UniProtKB-KW"/>
</dbReference>
<protein>
    <submittedName>
        <fullName evidence="7">Signal peptide peptidase SppA</fullName>
    </submittedName>
</protein>